<gene>
    <name evidence="1" type="ORF">FB567DRAFT_539483</name>
</gene>
<sequence>MPPSSDIHITVALELYHEAPTDSPWAYTIHATAQPINTTTSPPPAAPIGSATAYIIDRFFMGEAGINFEDMDELSATTGEIIYDAIFFDDVTMEPFSVFHEVVVGTAWRRRGVGRDLVKAIHDKVHAHFGHGSYAFGAPGHLGAEVEREAQQQGLSWFRAADEDQMFEIQGRQLDAARAFWGKMGYKKMGESKFWEVLVGGGVGDF</sequence>
<name>A0A8K0VSZ1_9PLEO</name>
<reference evidence="1" key="1">
    <citation type="journal article" date="2021" name="Nat. Commun.">
        <title>Genetic determinants of endophytism in the Arabidopsis root mycobiome.</title>
        <authorList>
            <person name="Mesny F."/>
            <person name="Miyauchi S."/>
            <person name="Thiergart T."/>
            <person name="Pickel B."/>
            <person name="Atanasova L."/>
            <person name="Karlsson M."/>
            <person name="Huettel B."/>
            <person name="Barry K.W."/>
            <person name="Haridas S."/>
            <person name="Chen C."/>
            <person name="Bauer D."/>
            <person name="Andreopoulos W."/>
            <person name="Pangilinan J."/>
            <person name="LaButti K."/>
            <person name="Riley R."/>
            <person name="Lipzen A."/>
            <person name="Clum A."/>
            <person name="Drula E."/>
            <person name="Henrissat B."/>
            <person name="Kohler A."/>
            <person name="Grigoriev I.V."/>
            <person name="Martin F.M."/>
            <person name="Hacquard S."/>
        </authorList>
    </citation>
    <scope>NUCLEOTIDE SEQUENCE</scope>
    <source>
        <strain evidence="1">MPI-SDFR-AT-0120</strain>
    </source>
</reference>
<dbReference type="Gene3D" id="3.40.630.30">
    <property type="match status" value="1"/>
</dbReference>
<dbReference type="OrthoDB" id="508139at2759"/>
<accession>A0A8K0VSZ1</accession>
<comment type="caution">
    <text evidence="1">The sequence shown here is derived from an EMBL/GenBank/DDBJ whole genome shotgun (WGS) entry which is preliminary data.</text>
</comment>
<protein>
    <recommendedName>
        <fullName evidence="3">N-acetyltransferase domain-containing protein</fullName>
    </recommendedName>
</protein>
<dbReference type="EMBL" id="JAGMVJ010000027">
    <property type="protein sequence ID" value="KAH7070209.1"/>
    <property type="molecule type" value="Genomic_DNA"/>
</dbReference>
<dbReference type="AlphaFoldDB" id="A0A8K0VSZ1"/>
<evidence type="ECO:0008006" key="3">
    <source>
        <dbReference type="Google" id="ProtNLM"/>
    </source>
</evidence>
<proteinExistence type="predicted"/>
<dbReference type="Proteomes" id="UP000813461">
    <property type="component" value="Unassembled WGS sequence"/>
</dbReference>
<organism evidence="1 2">
    <name type="scientific">Paraphoma chrysanthemicola</name>
    <dbReference type="NCBI Taxonomy" id="798071"/>
    <lineage>
        <taxon>Eukaryota</taxon>
        <taxon>Fungi</taxon>
        <taxon>Dikarya</taxon>
        <taxon>Ascomycota</taxon>
        <taxon>Pezizomycotina</taxon>
        <taxon>Dothideomycetes</taxon>
        <taxon>Pleosporomycetidae</taxon>
        <taxon>Pleosporales</taxon>
        <taxon>Pleosporineae</taxon>
        <taxon>Phaeosphaeriaceae</taxon>
        <taxon>Paraphoma</taxon>
    </lineage>
</organism>
<evidence type="ECO:0000313" key="2">
    <source>
        <dbReference type="Proteomes" id="UP000813461"/>
    </source>
</evidence>
<keyword evidence="2" id="KW-1185">Reference proteome</keyword>
<evidence type="ECO:0000313" key="1">
    <source>
        <dbReference type="EMBL" id="KAH7070209.1"/>
    </source>
</evidence>